<accession>A0A6F8SIG0</accession>
<feature type="transmembrane region" description="Helical" evidence="9">
    <location>
        <begin position="75"/>
        <end position="98"/>
    </location>
</feature>
<dbReference type="KEGG" id="ahat:ADCFC_04940"/>
<evidence type="ECO:0000256" key="4">
    <source>
        <dbReference type="ARBA" id="ARBA00022475"/>
    </source>
</evidence>
<feature type="transmembrane region" description="Helical" evidence="9">
    <location>
        <begin position="142"/>
        <end position="163"/>
    </location>
</feature>
<dbReference type="PANTHER" id="PTHR43528:SF1">
    <property type="entry name" value="ALPHA-KETOGLUTARATE PERMEASE"/>
    <property type="match status" value="1"/>
</dbReference>
<dbReference type="PROSITE" id="PS00216">
    <property type="entry name" value="SUGAR_TRANSPORT_1"/>
    <property type="match status" value="1"/>
</dbReference>
<dbReference type="Pfam" id="PF07690">
    <property type="entry name" value="MFS_1"/>
    <property type="match status" value="1"/>
</dbReference>
<keyword evidence="5 9" id="KW-0812">Transmembrane</keyword>
<protein>
    <submittedName>
        <fullName evidence="11">Proline/betaine transporter</fullName>
    </submittedName>
</protein>
<dbReference type="AlphaFoldDB" id="A0A6F8SIG0"/>
<dbReference type="InterPro" id="IPR051084">
    <property type="entry name" value="H+-coupled_symporters"/>
</dbReference>
<sequence>MRTSDIAPSGSAAAPALDADVPIAPAAGAASKGALGRVALSSFLGNFIEWFDYATYTYFAITIGAVFFPESGVNSTLMAFAVFALSFIFRPLGAVFWGNMGDKKGRKWSLSISIFLMSGAAFLIGCLPSFAAIGIASPVLLLVLRSVQGFSAAGEYSGAAVFLAEYAPADKRGRYCSLVPASTATGLFVGSTVALVLKSVLPEAALIEWGWRIPFLMAGPLGYIAHFIRTRLEDSPAFHEMEHEKKEVDRPSRLVFKKYRRRLLSSIAATMVNSVGFYLVLTYLPTYLTSYTTMGASEAQLATDIALVTYIFIIFGAGRLSDRVGRRRMLLGACATFIVLSIPCFLMLGTASLPIVIVAELIMCVTLSLNDANIACYQAEMFPTEVRYTGAALGSNIAYVVFGGTASFVATALIDATGNGLMPAFYMMAISAVAGVILFFTAHDYNGIPLDEIR</sequence>
<dbReference type="Gene3D" id="1.20.1250.20">
    <property type="entry name" value="MFS general substrate transporter like domains"/>
    <property type="match status" value="2"/>
</dbReference>
<evidence type="ECO:0000256" key="1">
    <source>
        <dbReference type="ARBA" id="ARBA00004651"/>
    </source>
</evidence>
<dbReference type="InterPro" id="IPR005829">
    <property type="entry name" value="Sugar_transporter_CS"/>
</dbReference>
<keyword evidence="6" id="KW-0769">Symport</keyword>
<evidence type="ECO:0000313" key="11">
    <source>
        <dbReference type="EMBL" id="BCA87875.1"/>
    </source>
</evidence>
<feature type="transmembrane region" description="Helical" evidence="9">
    <location>
        <begin position="420"/>
        <end position="440"/>
    </location>
</feature>
<evidence type="ECO:0000259" key="10">
    <source>
        <dbReference type="PROSITE" id="PS50850"/>
    </source>
</evidence>
<keyword evidence="4" id="KW-1003">Cell membrane</keyword>
<feature type="transmembrane region" description="Helical" evidence="9">
    <location>
        <begin position="110"/>
        <end position="136"/>
    </location>
</feature>
<evidence type="ECO:0000256" key="8">
    <source>
        <dbReference type="ARBA" id="ARBA00023136"/>
    </source>
</evidence>
<comment type="similarity">
    <text evidence="2">Belongs to the major facilitator superfamily. Metabolite:H+ Symporter (MHS) family (TC 2.A.1.6) family.</text>
</comment>
<dbReference type="Proteomes" id="UP000501727">
    <property type="component" value="Chromosome"/>
</dbReference>
<keyword evidence="7 9" id="KW-1133">Transmembrane helix</keyword>
<feature type="domain" description="Major facilitator superfamily (MFS) profile" evidence="10">
    <location>
        <begin position="38"/>
        <end position="447"/>
    </location>
</feature>
<dbReference type="RefSeq" id="WP_173111788.1">
    <property type="nucleotide sequence ID" value="NZ_AP022829.1"/>
</dbReference>
<evidence type="ECO:0000256" key="7">
    <source>
        <dbReference type="ARBA" id="ARBA00022989"/>
    </source>
</evidence>
<name>A0A6F8SIG0_9ACTN</name>
<evidence type="ECO:0000256" key="2">
    <source>
        <dbReference type="ARBA" id="ARBA00008240"/>
    </source>
</evidence>
<gene>
    <name evidence="11" type="primary">proP_1</name>
    <name evidence="11" type="ORF">ADCFC_03740</name>
</gene>
<dbReference type="InterPro" id="IPR011701">
    <property type="entry name" value="MFS"/>
</dbReference>
<evidence type="ECO:0000256" key="9">
    <source>
        <dbReference type="SAM" id="Phobius"/>
    </source>
</evidence>
<evidence type="ECO:0000256" key="3">
    <source>
        <dbReference type="ARBA" id="ARBA00022448"/>
    </source>
</evidence>
<feature type="transmembrane region" description="Helical" evidence="9">
    <location>
        <begin position="263"/>
        <end position="281"/>
    </location>
</feature>
<comment type="subcellular location">
    <subcellularLocation>
        <location evidence="1">Cell membrane</location>
        <topology evidence="1">Multi-pass membrane protein</topology>
    </subcellularLocation>
</comment>
<reference evidence="12" key="2">
    <citation type="submission" date="2020-03" db="EMBL/GenBank/DDBJ databases">
        <title>Complete Genome Sequence of Adlercreutzia sp. strain 8CFCBH1 Producing Equol, Isolated from Healthy Japanese Feces.</title>
        <authorList>
            <person name="Ogata Y."/>
            <person name="Sakamoto M."/>
            <person name="Ohkuma M."/>
            <person name="Hattori M."/>
            <person name="Suda W."/>
        </authorList>
    </citation>
    <scope>NUCLEOTIDE SEQUENCE [LARGE SCALE GENOMIC DNA]</scope>
    <source>
        <strain evidence="12">8CFCBH1</strain>
    </source>
</reference>
<feature type="transmembrane region" description="Helical" evidence="9">
    <location>
        <begin position="301"/>
        <end position="318"/>
    </location>
</feature>
<evidence type="ECO:0000256" key="5">
    <source>
        <dbReference type="ARBA" id="ARBA00022692"/>
    </source>
</evidence>
<keyword evidence="12" id="KW-1185">Reference proteome</keyword>
<feature type="transmembrane region" description="Helical" evidence="9">
    <location>
        <begin position="388"/>
        <end position="414"/>
    </location>
</feature>
<reference evidence="12" key="1">
    <citation type="journal article" date="2020" name="Microbiol. Resour. Announc.">
        <title>Complete Genome Sequence of Adlercreutzia sp. Strain 8CFCBH1, a Potent Producer of Equol, Isolated from Healthy Japanese Feces.</title>
        <authorList>
            <person name="Ogata Y."/>
            <person name="Sakamoto M."/>
            <person name="Ohkuma M."/>
            <person name="Hattori M."/>
            <person name="Suda W."/>
        </authorList>
    </citation>
    <scope>NUCLEOTIDE SEQUENCE [LARGE SCALE GENOMIC DNA]</scope>
    <source>
        <strain evidence="12">8CFCBH1</strain>
    </source>
</reference>
<organism evidence="11 12">
    <name type="scientific">Adlercreutzia hattorii</name>
    <dbReference type="NCBI Taxonomy" id="2707299"/>
    <lineage>
        <taxon>Bacteria</taxon>
        <taxon>Bacillati</taxon>
        <taxon>Actinomycetota</taxon>
        <taxon>Coriobacteriia</taxon>
        <taxon>Eggerthellales</taxon>
        <taxon>Eggerthellaceae</taxon>
        <taxon>Adlercreutzia</taxon>
    </lineage>
</organism>
<dbReference type="InterPro" id="IPR036259">
    <property type="entry name" value="MFS_trans_sf"/>
</dbReference>
<dbReference type="PANTHER" id="PTHR43528">
    <property type="entry name" value="ALPHA-KETOGLUTARATE PERMEASE"/>
    <property type="match status" value="1"/>
</dbReference>
<keyword evidence="8 9" id="KW-0472">Membrane</keyword>
<dbReference type="EMBL" id="AP022829">
    <property type="protein sequence ID" value="BCA87875.1"/>
    <property type="molecule type" value="Genomic_DNA"/>
</dbReference>
<dbReference type="SUPFAM" id="SSF103473">
    <property type="entry name" value="MFS general substrate transporter"/>
    <property type="match status" value="1"/>
</dbReference>
<evidence type="ECO:0000256" key="6">
    <source>
        <dbReference type="ARBA" id="ARBA00022847"/>
    </source>
</evidence>
<keyword evidence="3" id="KW-0813">Transport</keyword>
<feature type="transmembrane region" description="Helical" evidence="9">
    <location>
        <begin position="50"/>
        <end position="69"/>
    </location>
</feature>
<feature type="transmembrane region" description="Helical" evidence="9">
    <location>
        <begin position="330"/>
        <end position="349"/>
    </location>
</feature>
<dbReference type="PROSITE" id="PS50850">
    <property type="entry name" value="MFS"/>
    <property type="match status" value="1"/>
</dbReference>
<feature type="transmembrane region" description="Helical" evidence="9">
    <location>
        <begin position="209"/>
        <end position="228"/>
    </location>
</feature>
<proteinExistence type="inferred from homology"/>
<dbReference type="GO" id="GO:0005886">
    <property type="term" value="C:plasma membrane"/>
    <property type="evidence" value="ECO:0007669"/>
    <property type="project" value="UniProtKB-SubCell"/>
</dbReference>
<dbReference type="InterPro" id="IPR020846">
    <property type="entry name" value="MFS_dom"/>
</dbReference>
<feature type="transmembrane region" description="Helical" evidence="9">
    <location>
        <begin position="175"/>
        <end position="197"/>
    </location>
</feature>
<dbReference type="GO" id="GO:0015293">
    <property type="term" value="F:symporter activity"/>
    <property type="evidence" value="ECO:0007669"/>
    <property type="project" value="UniProtKB-KW"/>
</dbReference>
<evidence type="ECO:0000313" key="12">
    <source>
        <dbReference type="Proteomes" id="UP000501727"/>
    </source>
</evidence>